<feature type="compositionally biased region" description="Basic and acidic residues" evidence="1">
    <location>
        <begin position="46"/>
        <end position="62"/>
    </location>
</feature>
<evidence type="ECO:0000256" key="1">
    <source>
        <dbReference type="SAM" id="MobiDB-lite"/>
    </source>
</evidence>
<feature type="region of interest" description="Disordered" evidence="1">
    <location>
        <begin position="46"/>
        <end position="81"/>
    </location>
</feature>
<evidence type="ECO:0000313" key="3">
    <source>
        <dbReference type="EMBL" id="RCN47473.1"/>
    </source>
</evidence>
<keyword evidence="2" id="KW-1133">Transmembrane helix</keyword>
<evidence type="ECO:0000256" key="2">
    <source>
        <dbReference type="SAM" id="Phobius"/>
    </source>
</evidence>
<gene>
    <name evidence="3" type="ORF">ANCCAN_06504</name>
</gene>
<proteinExistence type="predicted"/>
<dbReference type="AlphaFoldDB" id="A0A368GSX8"/>
<keyword evidence="2" id="KW-0812">Transmembrane</keyword>
<dbReference type="Proteomes" id="UP000252519">
    <property type="component" value="Unassembled WGS sequence"/>
</dbReference>
<keyword evidence="2" id="KW-0472">Membrane</keyword>
<comment type="caution">
    <text evidence="3">The sequence shown here is derived from an EMBL/GenBank/DDBJ whole genome shotgun (WGS) entry which is preliminary data.</text>
</comment>
<protein>
    <submittedName>
        <fullName evidence="3">Uncharacterized protein</fullName>
    </submittedName>
</protein>
<evidence type="ECO:0000313" key="4">
    <source>
        <dbReference type="Proteomes" id="UP000252519"/>
    </source>
</evidence>
<organism evidence="3 4">
    <name type="scientific">Ancylostoma caninum</name>
    <name type="common">Dog hookworm</name>
    <dbReference type="NCBI Taxonomy" id="29170"/>
    <lineage>
        <taxon>Eukaryota</taxon>
        <taxon>Metazoa</taxon>
        <taxon>Ecdysozoa</taxon>
        <taxon>Nematoda</taxon>
        <taxon>Chromadorea</taxon>
        <taxon>Rhabditida</taxon>
        <taxon>Rhabditina</taxon>
        <taxon>Rhabditomorpha</taxon>
        <taxon>Strongyloidea</taxon>
        <taxon>Ancylostomatidae</taxon>
        <taxon>Ancylostomatinae</taxon>
        <taxon>Ancylostoma</taxon>
    </lineage>
</organism>
<feature type="transmembrane region" description="Helical" evidence="2">
    <location>
        <begin position="18"/>
        <end position="39"/>
    </location>
</feature>
<dbReference type="EMBL" id="JOJR01000062">
    <property type="protein sequence ID" value="RCN47473.1"/>
    <property type="molecule type" value="Genomic_DNA"/>
</dbReference>
<keyword evidence="4" id="KW-1185">Reference proteome</keyword>
<reference evidence="3 4" key="1">
    <citation type="submission" date="2014-10" db="EMBL/GenBank/DDBJ databases">
        <title>Draft genome of the hookworm Ancylostoma caninum.</title>
        <authorList>
            <person name="Mitreva M."/>
        </authorList>
    </citation>
    <scope>NUCLEOTIDE SEQUENCE [LARGE SCALE GENOMIC DNA]</scope>
    <source>
        <strain evidence="3 4">Baltimore</strain>
    </source>
</reference>
<sequence>MGANWGKKTVVECNSLNLIVSILAVILAVVVTFLLTYFLTRNAYDTSRKQDSDGNSTQKEEDNSPSAAELRLPTSVEPCEW</sequence>
<accession>A0A368GSX8</accession>
<name>A0A368GSX8_ANCCA</name>